<keyword evidence="1" id="KW-0560">Oxidoreductase</keyword>
<evidence type="ECO:0000313" key="2">
    <source>
        <dbReference type="Proteomes" id="UP000251584"/>
    </source>
</evidence>
<gene>
    <name evidence="1" type="primary">nasB_2</name>
    <name evidence="1" type="ORF">NCTC10786_05139</name>
</gene>
<dbReference type="EMBL" id="UAVY01000008">
    <property type="protein sequence ID" value="SQB40046.1"/>
    <property type="molecule type" value="Genomic_DNA"/>
</dbReference>
<accession>A0A2X2WG15</accession>
<name>A0A2X2WG15_CITKO</name>
<sequence>MVGEEPQHAYNRIQLSPVLGGEKRFAQTLLHPPEWYQRHGVTVLTGEAVIAVDAIARTATTTGRTLAWDCAGVCHRLGSVYSADPRR</sequence>
<dbReference type="InterPro" id="IPR036188">
    <property type="entry name" value="FAD/NAD-bd_sf"/>
</dbReference>
<organism evidence="1 2">
    <name type="scientific">Citrobacter koseri</name>
    <name type="common">Citrobacter diversus</name>
    <dbReference type="NCBI Taxonomy" id="545"/>
    <lineage>
        <taxon>Bacteria</taxon>
        <taxon>Pseudomonadati</taxon>
        <taxon>Pseudomonadota</taxon>
        <taxon>Gammaproteobacteria</taxon>
        <taxon>Enterobacterales</taxon>
        <taxon>Enterobacteriaceae</taxon>
        <taxon>Citrobacter</taxon>
    </lineage>
</organism>
<dbReference type="Proteomes" id="UP000251584">
    <property type="component" value="Unassembled WGS sequence"/>
</dbReference>
<dbReference type="SUPFAM" id="SSF51905">
    <property type="entry name" value="FAD/NAD(P)-binding domain"/>
    <property type="match status" value="1"/>
</dbReference>
<evidence type="ECO:0000313" key="1">
    <source>
        <dbReference type="EMBL" id="SQB40046.1"/>
    </source>
</evidence>
<dbReference type="AlphaFoldDB" id="A0A2X2WG15"/>
<dbReference type="EC" id="1.7.1.4" evidence="1"/>
<dbReference type="GO" id="GO:0008942">
    <property type="term" value="F:nitrite reductase [NAD(P)H] activity"/>
    <property type="evidence" value="ECO:0007669"/>
    <property type="project" value="UniProtKB-EC"/>
</dbReference>
<protein>
    <submittedName>
        <fullName evidence="1">Nitrite reductase [NAD(P)H] large subunit</fullName>
        <ecNumber evidence="1">1.7.1.4</ecNumber>
    </submittedName>
</protein>
<dbReference type="Gene3D" id="3.50.50.60">
    <property type="entry name" value="FAD/NAD(P)-binding domain"/>
    <property type="match status" value="1"/>
</dbReference>
<reference evidence="1 2" key="1">
    <citation type="submission" date="2018-06" db="EMBL/GenBank/DDBJ databases">
        <authorList>
            <consortium name="Pathogen Informatics"/>
            <person name="Doyle S."/>
        </authorList>
    </citation>
    <scope>NUCLEOTIDE SEQUENCE [LARGE SCALE GENOMIC DNA]</scope>
    <source>
        <strain evidence="1 2">NCTC10786</strain>
    </source>
</reference>
<proteinExistence type="predicted"/>